<dbReference type="Proteomes" id="UP000221721">
    <property type="component" value="Segment"/>
</dbReference>
<accession>A0A1C9LYV9</accession>
<protein>
    <submittedName>
        <fullName evidence="2">Uncharacterized protein</fullName>
    </submittedName>
</protein>
<evidence type="ECO:0000313" key="2">
    <source>
        <dbReference type="EMBL" id="AOQ28070.1"/>
    </source>
</evidence>
<feature type="compositionally biased region" description="Basic and acidic residues" evidence="1">
    <location>
        <begin position="1"/>
        <end position="14"/>
    </location>
</feature>
<feature type="region of interest" description="Disordered" evidence="1">
    <location>
        <begin position="1"/>
        <end position="48"/>
    </location>
</feature>
<name>A0A1C9LYV9_9CAUD</name>
<proteinExistence type="predicted"/>
<gene>
    <name evidence="2" type="ORF">SEA_GRUUNAGA_56</name>
</gene>
<evidence type="ECO:0000256" key="1">
    <source>
        <dbReference type="SAM" id="MobiDB-lite"/>
    </source>
</evidence>
<dbReference type="EMBL" id="KX576638">
    <property type="protein sequence ID" value="AOQ28070.1"/>
    <property type="molecule type" value="Genomic_DNA"/>
</dbReference>
<organism evidence="2 3">
    <name type="scientific">Mycobacterium phage Gruunaga</name>
    <dbReference type="NCBI Taxonomy" id="1897770"/>
    <lineage>
        <taxon>Viruses</taxon>
        <taxon>Duplodnaviria</taxon>
        <taxon>Heunggongvirae</taxon>
        <taxon>Uroviricota</taxon>
        <taxon>Caudoviricetes</taxon>
        <taxon>Gladiatorvirus</taxon>
        <taxon>Gladiatorvirus gladiator</taxon>
    </lineage>
</organism>
<reference evidence="2 3" key="1">
    <citation type="submission" date="2016-07" db="EMBL/GenBank/DDBJ databases">
        <authorList>
            <person name="Crews N.M."/>
            <person name="Broadbent M.R."/>
            <person name="Baker C.M."/>
            <person name="Li L."/>
            <person name="Squire M.C."/>
            <person name="Watkins H.A."/>
            <person name="Rinehart C.A."/>
            <person name="King R.A."/>
            <person name="Staples A.K."/>
            <person name="Rowland N.S."/>
            <person name="Gaffney B.L."/>
            <person name="Ball S.L."/>
            <person name="Garlena R.A."/>
            <person name="Russell D.A."/>
            <person name="Pope W.H."/>
            <person name="Jacobs-Sera D."/>
            <person name="Hendrix R.W."/>
            <person name="Hatfull G.F."/>
        </authorList>
    </citation>
    <scope>NUCLEOTIDE SEQUENCE [LARGE SCALE GENOMIC DNA]</scope>
</reference>
<evidence type="ECO:0000313" key="3">
    <source>
        <dbReference type="Proteomes" id="UP000221721"/>
    </source>
</evidence>
<sequence>MRENFGKGWVDKGPRKGVPGWDEGSKGTSPKAGPVKITKKAVATEAAA</sequence>